<dbReference type="Gramene" id="VVA41145">
    <property type="protein sequence ID" value="VVA41145"/>
    <property type="gene ID" value="Prudul26B013850"/>
</dbReference>
<dbReference type="EMBL" id="CABIKO010001191">
    <property type="protein sequence ID" value="VVA41145.1"/>
    <property type="molecule type" value="Genomic_DNA"/>
</dbReference>
<keyword evidence="1" id="KW-0418">Kinase</keyword>
<dbReference type="GO" id="GO:0016301">
    <property type="term" value="F:kinase activity"/>
    <property type="evidence" value="ECO:0007669"/>
    <property type="project" value="UniProtKB-KW"/>
</dbReference>
<keyword evidence="1" id="KW-0675">Receptor</keyword>
<dbReference type="Proteomes" id="UP000327085">
    <property type="component" value="Unassembled WGS sequence"/>
</dbReference>
<dbReference type="AlphaFoldDB" id="A0A5E4GML5"/>
<gene>
    <name evidence="1" type="ORF">ALMOND_2B013850</name>
</gene>
<evidence type="ECO:0000313" key="2">
    <source>
        <dbReference type="Proteomes" id="UP000327085"/>
    </source>
</evidence>
<sequence>MLQRFRRVCARDDEEPGIVCRAASKVSWARSLSVASSSYDTTRRSEFDLDSRDLSDSVAFQELLSLRRANDLRVFKFSELT</sequence>
<name>A0A5E4GML5_PRUDU</name>
<organism evidence="1 2">
    <name type="scientific">Prunus dulcis</name>
    <name type="common">Almond</name>
    <name type="synonym">Amygdalus dulcis</name>
    <dbReference type="NCBI Taxonomy" id="3755"/>
    <lineage>
        <taxon>Eukaryota</taxon>
        <taxon>Viridiplantae</taxon>
        <taxon>Streptophyta</taxon>
        <taxon>Embryophyta</taxon>
        <taxon>Tracheophyta</taxon>
        <taxon>Spermatophyta</taxon>
        <taxon>Magnoliopsida</taxon>
        <taxon>eudicotyledons</taxon>
        <taxon>Gunneridae</taxon>
        <taxon>Pentapetalae</taxon>
        <taxon>rosids</taxon>
        <taxon>fabids</taxon>
        <taxon>Rosales</taxon>
        <taxon>Rosaceae</taxon>
        <taxon>Amygdaloideae</taxon>
        <taxon>Amygdaleae</taxon>
        <taxon>Prunus</taxon>
    </lineage>
</organism>
<reference evidence="2" key="1">
    <citation type="journal article" date="2020" name="Plant J.">
        <title>Transposons played a major role in the diversification between the closely related almond and peach genomes: results from the almond genome sequence.</title>
        <authorList>
            <person name="Alioto T."/>
            <person name="Alexiou K.G."/>
            <person name="Bardil A."/>
            <person name="Barteri F."/>
            <person name="Castanera R."/>
            <person name="Cruz F."/>
            <person name="Dhingra A."/>
            <person name="Duval H."/>
            <person name="Fernandez I Marti A."/>
            <person name="Frias L."/>
            <person name="Galan B."/>
            <person name="Garcia J.L."/>
            <person name="Howad W."/>
            <person name="Gomez-Garrido J."/>
            <person name="Gut M."/>
            <person name="Julca I."/>
            <person name="Morata J."/>
            <person name="Puigdomenech P."/>
            <person name="Ribeca P."/>
            <person name="Rubio Cabetas M.J."/>
            <person name="Vlasova A."/>
            <person name="Wirthensohn M."/>
            <person name="Garcia-Mas J."/>
            <person name="Gabaldon T."/>
            <person name="Casacuberta J.M."/>
            <person name="Arus P."/>
        </authorList>
    </citation>
    <scope>NUCLEOTIDE SEQUENCE [LARGE SCALE GENOMIC DNA]</scope>
    <source>
        <strain evidence="2">cv. Texas</strain>
    </source>
</reference>
<evidence type="ECO:0000313" key="1">
    <source>
        <dbReference type="EMBL" id="VVA41145.1"/>
    </source>
</evidence>
<proteinExistence type="predicted"/>
<dbReference type="InParanoid" id="A0A5E4GML5"/>
<keyword evidence="1" id="KW-0808">Transferase</keyword>
<protein>
    <submittedName>
        <fullName evidence="1">PREDICTED: probable receptor kinase</fullName>
    </submittedName>
</protein>
<accession>A0A5E4GML5</accession>